<protein>
    <recommendedName>
        <fullName evidence="2">Serine aminopeptidase S33 domain-containing protein</fullName>
    </recommendedName>
</protein>
<evidence type="ECO:0000256" key="1">
    <source>
        <dbReference type="SAM" id="Phobius"/>
    </source>
</evidence>
<reference evidence="3 4" key="1">
    <citation type="journal article" date="2014" name="ISME J.">
        <title>Ecophysiology of Thioploca ingrica as revealed by the complete genome sequence supplemented with proteomic evidence.</title>
        <authorList>
            <person name="Kojima H."/>
            <person name="Ogura Y."/>
            <person name="Yamamoto N."/>
            <person name="Togashi T."/>
            <person name="Mori H."/>
            <person name="Watanabe T."/>
            <person name="Nemoto F."/>
            <person name="Kurokawa K."/>
            <person name="Hayashi T."/>
            <person name="Fukui M."/>
        </authorList>
    </citation>
    <scope>NUCLEOTIDE SEQUENCE [LARGE SCALE GENOMIC DNA]</scope>
</reference>
<dbReference type="HOGENOM" id="CLU_029375_2_1_6"/>
<gene>
    <name evidence="3" type="ORF">THII_2079</name>
</gene>
<dbReference type="Gene3D" id="3.40.50.1820">
    <property type="entry name" value="alpha/beta hydrolase"/>
    <property type="match status" value="1"/>
</dbReference>
<keyword evidence="1" id="KW-1133">Transmembrane helix</keyword>
<keyword evidence="1" id="KW-0812">Transmembrane</keyword>
<evidence type="ECO:0000259" key="2">
    <source>
        <dbReference type="Pfam" id="PF12146"/>
    </source>
</evidence>
<keyword evidence="4" id="KW-1185">Reference proteome</keyword>
<feature type="transmembrane region" description="Helical" evidence="1">
    <location>
        <begin position="6"/>
        <end position="25"/>
    </location>
</feature>
<name>A0A090BV77_9GAMM</name>
<dbReference type="STRING" id="40754.THII_2079"/>
<sequence length="271" mass="30618">MLQSPIIVGVLIAIPLLSYSILYLLQERLLFPLTKASTEVLQWARQTWPDSEIWLTTPDGVLLHGWYLKTNQRNKFPLLIYFGGNAEESTGFLTYRDYFSAWGILAVDYRGYGLSGGKPGEKQLFADAIFLYDHFANQPEVDSHHIVAMGRSLGSGVAVYLANQRKLAGVILISPYDSITAVAQEFYPYVPVPWLLKHPFDSLALAPQINTPVLGLIAENDDLISPERSKTLLSAWKGPSRWVLIPDRNHVDITEGKYYWESIQKFLAQFL</sequence>
<dbReference type="Pfam" id="PF12146">
    <property type="entry name" value="Hydrolase_4"/>
    <property type="match status" value="1"/>
</dbReference>
<dbReference type="InterPro" id="IPR022742">
    <property type="entry name" value="Hydrolase_4"/>
</dbReference>
<accession>A0A090BV77</accession>
<dbReference type="SUPFAM" id="SSF53474">
    <property type="entry name" value="alpha/beta-Hydrolases"/>
    <property type="match status" value="1"/>
</dbReference>
<evidence type="ECO:0000313" key="3">
    <source>
        <dbReference type="EMBL" id="BAP56376.1"/>
    </source>
</evidence>
<dbReference type="PANTHER" id="PTHR12277">
    <property type="entry name" value="ALPHA/BETA HYDROLASE DOMAIN-CONTAINING PROTEIN"/>
    <property type="match status" value="1"/>
</dbReference>
<proteinExistence type="predicted"/>
<dbReference type="Proteomes" id="UP000031623">
    <property type="component" value="Chromosome"/>
</dbReference>
<dbReference type="PANTHER" id="PTHR12277:SF81">
    <property type="entry name" value="PROTEIN ABHD13"/>
    <property type="match status" value="1"/>
</dbReference>
<feature type="domain" description="Serine aminopeptidase S33" evidence="2">
    <location>
        <begin position="79"/>
        <end position="180"/>
    </location>
</feature>
<dbReference type="InterPro" id="IPR029058">
    <property type="entry name" value="AB_hydrolase_fold"/>
</dbReference>
<dbReference type="KEGG" id="tig:THII_2079"/>
<evidence type="ECO:0000313" key="4">
    <source>
        <dbReference type="Proteomes" id="UP000031623"/>
    </source>
</evidence>
<dbReference type="AlphaFoldDB" id="A0A090BV77"/>
<keyword evidence="1" id="KW-0472">Membrane</keyword>
<organism evidence="3 4">
    <name type="scientific">Thioploca ingrica</name>
    <dbReference type="NCBI Taxonomy" id="40754"/>
    <lineage>
        <taxon>Bacteria</taxon>
        <taxon>Pseudomonadati</taxon>
        <taxon>Pseudomonadota</taxon>
        <taxon>Gammaproteobacteria</taxon>
        <taxon>Thiotrichales</taxon>
        <taxon>Thiotrichaceae</taxon>
        <taxon>Thioploca</taxon>
    </lineage>
</organism>
<dbReference type="EMBL" id="AP014633">
    <property type="protein sequence ID" value="BAP56376.1"/>
    <property type="molecule type" value="Genomic_DNA"/>
</dbReference>